<proteinExistence type="predicted"/>
<organism evidence="2 3">
    <name type="scientific">Candidatus Woesebacteria bacterium RIFCSPLOWO2_01_FULL_37_19</name>
    <dbReference type="NCBI Taxonomy" id="1802514"/>
    <lineage>
        <taxon>Bacteria</taxon>
        <taxon>Candidatus Woeseibacteriota</taxon>
    </lineage>
</organism>
<dbReference type="SUPFAM" id="SSF53448">
    <property type="entry name" value="Nucleotide-diphospho-sugar transferases"/>
    <property type="match status" value="1"/>
</dbReference>
<evidence type="ECO:0000313" key="2">
    <source>
        <dbReference type="EMBL" id="OGM58991.1"/>
    </source>
</evidence>
<name>A0A1F8B4Q3_9BACT</name>
<sequence>MAKSNPTLTVGITTCYGDESIIETVRSIRGQRRIGDFRFIIVADRVPIKDHIKSQLKKYNVELIENKIEGSQIKKQKQILALTNSDIIILTQDDVVYRPYDFSKIIKAFEKEDGLTMASVRNQHLEPISFFEDVLNVGTRIANNIAGYWRQGDNYLANVGRCMAFRTKFLKEHFSVQESVATTDACYYFSNKYAGGKFKYLYKLAVYFRNPQNMTEHLRKSSRFQYSMLEMARYFDKENLEREYRIPLRVKVVATLEEFFKNPIKTALYFGIRIYTTINRLKPTKVLNPIWEVDVSTKKIS</sequence>
<dbReference type="EMBL" id="MGHA01000038">
    <property type="protein sequence ID" value="OGM58991.1"/>
    <property type="molecule type" value="Genomic_DNA"/>
</dbReference>
<reference evidence="2 3" key="1">
    <citation type="journal article" date="2016" name="Nat. Commun.">
        <title>Thousands of microbial genomes shed light on interconnected biogeochemical processes in an aquifer system.</title>
        <authorList>
            <person name="Anantharaman K."/>
            <person name="Brown C.T."/>
            <person name="Hug L.A."/>
            <person name="Sharon I."/>
            <person name="Castelle C.J."/>
            <person name="Probst A.J."/>
            <person name="Thomas B.C."/>
            <person name="Singh A."/>
            <person name="Wilkins M.J."/>
            <person name="Karaoz U."/>
            <person name="Brodie E.L."/>
            <person name="Williams K.H."/>
            <person name="Hubbard S.S."/>
            <person name="Banfield J.F."/>
        </authorList>
    </citation>
    <scope>NUCLEOTIDE SEQUENCE [LARGE SCALE GENOMIC DNA]</scope>
</reference>
<dbReference type="InterPro" id="IPR029044">
    <property type="entry name" value="Nucleotide-diphossugar_trans"/>
</dbReference>
<feature type="domain" description="Glycosyltransferase 2-like" evidence="1">
    <location>
        <begin position="12"/>
        <end position="173"/>
    </location>
</feature>
<dbReference type="InterPro" id="IPR001173">
    <property type="entry name" value="Glyco_trans_2-like"/>
</dbReference>
<dbReference type="STRING" id="1802514.A2955_03145"/>
<protein>
    <recommendedName>
        <fullName evidence="1">Glycosyltransferase 2-like domain-containing protein</fullName>
    </recommendedName>
</protein>
<evidence type="ECO:0000313" key="3">
    <source>
        <dbReference type="Proteomes" id="UP000177501"/>
    </source>
</evidence>
<accession>A0A1F8B4Q3</accession>
<comment type="caution">
    <text evidence="2">The sequence shown here is derived from an EMBL/GenBank/DDBJ whole genome shotgun (WGS) entry which is preliminary data.</text>
</comment>
<dbReference type="CDD" id="cd00761">
    <property type="entry name" value="Glyco_tranf_GTA_type"/>
    <property type="match status" value="1"/>
</dbReference>
<dbReference type="Proteomes" id="UP000177501">
    <property type="component" value="Unassembled WGS sequence"/>
</dbReference>
<gene>
    <name evidence="2" type="ORF">A2955_03145</name>
</gene>
<dbReference type="Pfam" id="PF00535">
    <property type="entry name" value="Glycos_transf_2"/>
    <property type="match status" value="1"/>
</dbReference>
<dbReference type="AlphaFoldDB" id="A0A1F8B4Q3"/>
<dbReference type="Gene3D" id="3.90.550.10">
    <property type="entry name" value="Spore Coat Polysaccharide Biosynthesis Protein SpsA, Chain A"/>
    <property type="match status" value="1"/>
</dbReference>
<evidence type="ECO:0000259" key="1">
    <source>
        <dbReference type="Pfam" id="PF00535"/>
    </source>
</evidence>